<feature type="non-terminal residue" evidence="1">
    <location>
        <position position="133"/>
    </location>
</feature>
<organism evidence="1 2">
    <name type="scientific">Mycena albidolilacea</name>
    <dbReference type="NCBI Taxonomy" id="1033008"/>
    <lineage>
        <taxon>Eukaryota</taxon>
        <taxon>Fungi</taxon>
        <taxon>Dikarya</taxon>
        <taxon>Basidiomycota</taxon>
        <taxon>Agaricomycotina</taxon>
        <taxon>Agaricomycetes</taxon>
        <taxon>Agaricomycetidae</taxon>
        <taxon>Agaricales</taxon>
        <taxon>Marasmiineae</taxon>
        <taxon>Mycenaceae</taxon>
        <taxon>Mycena</taxon>
    </lineage>
</organism>
<dbReference type="AlphaFoldDB" id="A0AAD7EDP3"/>
<keyword evidence="2" id="KW-1185">Reference proteome</keyword>
<accession>A0AAD7EDP3</accession>
<proteinExistence type="predicted"/>
<feature type="non-terminal residue" evidence="1">
    <location>
        <position position="1"/>
    </location>
</feature>
<reference evidence="1" key="1">
    <citation type="submission" date="2023-03" db="EMBL/GenBank/DDBJ databases">
        <title>Massive genome expansion in bonnet fungi (Mycena s.s.) driven by repeated elements and novel gene families across ecological guilds.</title>
        <authorList>
            <consortium name="Lawrence Berkeley National Laboratory"/>
            <person name="Harder C.B."/>
            <person name="Miyauchi S."/>
            <person name="Viragh M."/>
            <person name="Kuo A."/>
            <person name="Thoen E."/>
            <person name="Andreopoulos B."/>
            <person name="Lu D."/>
            <person name="Skrede I."/>
            <person name="Drula E."/>
            <person name="Henrissat B."/>
            <person name="Morin E."/>
            <person name="Kohler A."/>
            <person name="Barry K."/>
            <person name="LaButti K."/>
            <person name="Morin E."/>
            <person name="Salamov A."/>
            <person name="Lipzen A."/>
            <person name="Mereny Z."/>
            <person name="Hegedus B."/>
            <person name="Baldrian P."/>
            <person name="Stursova M."/>
            <person name="Weitz H."/>
            <person name="Taylor A."/>
            <person name="Grigoriev I.V."/>
            <person name="Nagy L.G."/>
            <person name="Martin F."/>
            <person name="Kauserud H."/>
        </authorList>
    </citation>
    <scope>NUCLEOTIDE SEQUENCE</scope>
    <source>
        <strain evidence="1">CBHHK002</strain>
    </source>
</reference>
<dbReference type="Proteomes" id="UP001218218">
    <property type="component" value="Unassembled WGS sequence"/>
</dbReference>
<protein>
    <submittedName>
        <fullName evidence="1">Uncharacterized protein</fullName>
    </submittedName>
</protein>
<evidence type="ECO:0000313" key="1">
    <source>
        <dbReference type="EMBL" id="KAJ7312739.1"/>
    </source>
</evidence>
<dbReference type="EMBL" id="JARIHO010000070">
    <property type="protein sequence ID" value="KAJ7312739.1"/>
    <property type="molecule type" value="Genomic_DNA"/>
</dbReference>
<name>A0AAD7EDP3_9AGAR</name>
<comment type="caution">
    <text evidence="1">The sequence shown here is derived from an EMBL/GenBank/DDBJ whole genome shotgun (WGS) entry which is preliminary data.</text>
</comment>
<evidence type="ECO:0000313" key="2">
    <source>
        <dbReference type="Proteomes" id="UP001218218"/>
    </source>
</evidence>
<sequence length="133" mass="15823">IDDYDTFHVWLEEEKDYLLGLDTGLFKKREETVEMEYVQRLVNLEASEYVFDYNPAFISPVARRHTIEQRNWDLELVQDLEVKMEIESRWTSSDAEWISAAAAIKNHKYQGALDVIEKIIVERLFEMTKIHQP</sequence>
<gene>
    <name evidence="1" type="ORF">DFH08DRAFT_631008</name>
</gene>